<dbReference type="PANTHER" id="PTHR43757:SF2">
    <property type="entry name" value="AMINOMETHYLTRANSFERASE, MITOCHONDRIAL"/>
    <property type="match status" value="1"/>
</dbReference>
<dbReference type="InterPro" id="IPR027266">
    <property type="entry name" value="TrmE/GcvT-like"/>
</dbReference>
<feature type="domain" description="FAD dependent oxidoreductase central" evidence="6">
    <location>
        <begin position="374"/>
        <end position="428"/>
    </location>
</feature>
<dbReference type="Pfam" id="PF08669">
    <property type="entry name" value="GCV_T_C"/>
    <property type="match status" value="1"/>
</dbReference>
<comment type="similarity">
    <text evidence="1">Belongs to the GcvT family.</text>
</comment>
<dbReference type="GO" id="GO:0016740">
    <property type="term" value="F:transferase activity"/>
    <property type="evidence" value="ECO:0007669"/>
    <property type="project" value="UniProtKB-KW"/>
</dbReference>
<gene>
    <name evidence="7" type="ORF">MPL3356_420022</name>
</gene>
<protein>
    <submittedName>
        <fullName evidence="7">Glycine cleavage T-protein (Aminomethyl transferase)</fullName>
    </submittedName>
</protein>
<dbReference type="EMBL" id="CCMZ01000037">
    <property type="protein sequence ID" value="CDX24797.1"/>
    <property type="molecule type" value="Genomic_DNA"/>
</dbReference>
<feature type="domain" description="GCVT N-terminal" evidence="4">
    <location>
        <begin position="430"/>
        <end position="707"/>
    </location>
</feature>
<keyword evidence="7" id="KW-0808">Transferase</keyword>
<dbReference type="PANTHER" id="PTHR43757">
    <property type="entry name" value="AMINOMETHYLTRANSFERASE"/>
    <property type="match status" value="1"/>
</dbReference>
<feature type="domain" description="FAD dependent oxidoreductase" evidence="3">
    <location>
        <begin position="15"/>
        <end position="370"/>
    </location>
</feature>
<dbReference type="Gene3D" id="3.30.9.10">
    <property type="entry name" value="D-Amino Acid Oxidase, subunit A, domain 2"/>
    <property type="match status" value="1"/>
</dbReference>
<evidence type="ECO:0000259" key="4">
    <source>
        <dbReference type="Pfam" id="PF01571"/>
    </source>
</evidence>
<name>A0A090EB86_MESPL</name>
<feature type="domain" description="Aminomethyltransferase C-terminal" evidence="5">
    <location>
        <begin position="728"/>
        <end position="812"/>
    </location>
</feature>
<dbReference type="SUPFAM" id="SSF103025">
    <property type="entry name" value="Folate-binding domain"/>
    <property type="match status" value="1"/>
</dbReference>
<dbReference type="AlphaFoldDB" id="A0A090EB86"/>
<dbReference type="Pfam" id="PF01266">
    <property type="entry name" value="DAO"/>
    <property type="match status" value="1"/>
</dbReference>
<dbReference type="Gene3D" id="3.50.50.60">
    <property type="entry name" value="FAD/NAD(P)-binding domain"/>
    <property type="match status" value="1"/>
</dbReference>
<evidence type="ECO:0000259" key="3">
    <source>
        <dbReference type="Pfam" id="PF01266"/>
    </source>
</evidence>
<sequence>MNESNMSTLPEEVQVVIIGGGIGGASIAYHLAKRGVSDVLLLERDRLTCGTTWHAAGLVGTLWPTKNMTQLGAYSHRLYQELEAETGQATGYKRNGSISLAQTSARLEELTRTAEMARVFGVEVEVVGPKTLGELYPGIDTSDLVGGLHLPKDGQTNPIDVTMALVKGARMNGATVREGVTVTRILSDGGKVTGVETNQGTIRARKVVLTGGMWSRDLAKQVGVVLPLFACEHYYVVTEPVPGLPSKLPIMRDLDHGVYFKEEAGKLLIGFFEDNANPLPMSKVPADFSFGHLPYELEHFEKYLERAMTRYPVLEKIGISTFFNGPESFTTDNQHLMGEAPLLKNFFVACGFNSRGIGGAGGIGKVMAEWIDLGYPPMDVWESDCRRAMPFQGDETYLENRVAEALERSYAMHWPYYQYRSSRGIRKSPFYDRLVELGAVHGEVAGWERPNWYAPTGVKREYEYSYARQNWFPYAAQEHNNIRENVGFYDLTSLAKFKVTGRDAETVLQRLCCADVAVPVGKLVYTQWLNERGGIEADLTVVKMGEAEFMIATPCGSHVKDWSWLLSHVGKEEDVEITDITDHFGVIALQGPNARAVFQSMTEEDLSNEHFTFGTGRWMIAGGVSLWAQRISYVGELGWEIYIPAQDALAFLDSLLEAGKSFGLRPAGMHAVDALRMEKGFRHWGHDIVYEDNLVDAGLAFTAKPNKNTPFIGREAFLDQKAAGIGKKRMLCFLLEKPEPLLFHNEPILMDGKAVGYLTSGNYAHHLGAAIGMGYVNADEAVTAEFVANGKFAIQVNGRAEPAKASLKPFYDPTSERMRA</sequence>
<evidence type="ECO:0000259" key="6">
    <source>
        <dbReference type="Pfam" id="PF16350"/>
    </source>
</evidence>
<evidence type="ECO:0000313" key="7">
    <source>
        <dbReference type="EMBL" id="CDX24797.1"/>
    </source>
</evidence>
<dbReference type="SUPFAM" id="SSF51905">
    <property type="entry name" value="FAD/NAD(P)-binding domain"/>
    <property type="match status" value="1"/>
</dbReference>
<dbReference type="SUPFAM" id="SSF54373">
    <property type="entry name" value="FAD-linked reductases, C-terminal domain"/>
    <property type="match status" value="1"/>
</dbReference>
<dbReference type="Gene3D" id="3.30.70.1400">
    <property type="entry name" value="Aminomethyltransferase beta-barrel domains"/>
    <property type="match status" value="1"/>
</dbReference>
<dbReference type="InterPro" id="IPR032503">
    <property type="entry name" value="FAO_M"/>
</dbReference>
<evidence type="ECO:0000259" key="5">
    <source>
        <dbReference type="Pfam" id="PF08669"/>
    </source>
</evidence>
<dbReference type="Proteomes" id="UP000045285">
    <property type="component" value="Unassembled WGS sequence"/>
</dbReference>
<dbReference type="InterPro" id="IPR029043">
    <property type="entry name" value="GcvT/YgfZ_C"/>
</dbReference>
<dbReference type="Pfam" id="PF01571">
    <property type="entry name" value="GCV_T"/>
    <property type="match status" value="1"/>
</dbReference>
<dbReference type="InterPro" id="IPR006076">
    <property type="entry name" value="FAD-dep_OxRdtase"/>
</dbReference>
<dbReference type="InterPro" id="IPR028896">
    <property type="entry name" value="GcvT/YgfZ/DmdA"/>
</dbReference>
<dbReference type="SUPFAM" id="SSF101790">
    <property type="entry name" value="Aminomethyltransferase beta-barrel domain"/>
    <property type="match status" value="1"/>
</dbReference>
<dbReference type="Gene3D" id="3.30.1360.120">
    <property type="entry name" value="Probable tRNA modification gtpase trme, domain 1"/>
    <property type="match status" value="1"/>
</dbReference>
<evidence type="ECO:0000256" key="1">
    <source>
        <dbReference type="ARBA" id="ARBA00008609"/>
    </source>
</evidence>
<keyword evidence="2" id="KW-0560">Oxidoreductase</keyword>
<proteinExistence type="inferred from homology"/>
<evidence type="ECO:0000313" key="8">
    <source>
        <dbReference type="Proteomes" id="UP000045285"/>
    </source>
</evidence>
<evidence type="ECO:0000256" key="2">
    <source>
        <dbReference type="ARBA" id="ARBA00023002"/>
    </source>
</evidence>
<dbReference type="InterPro" id="IPR006222">
    <property type="entry name" value="GCVT_N"/>
</dbReference>
<reference evidence="8" key="1">
    <citation type="submission" date="2014-08" db="EMBL/GenBank/DDBJ databases">
        <authorList>
            <person name="Moulin L."/>
        </authorList>
    </citation>
    <scope>NUCLEOTIDE SEQUENCE [LARGE SCALE GENOMIC DNA]</scope>
</reference>
<dbReference type="GO" id="GO:0016491">
    <property type="term" value="F:oxidoreductase activity"/>
    <property type="evidence" value="ECO:0007669"/>
    <property type="project" value="UniProtKB-KW"/>
</dbReference>
<dbReference type="InterPro" id="IPR013977">
    <property type="entry name" value="GcvT_C"/>
</dbReference>
<accession>A0A090EB86</accession>
<organism evidence="7 8">
    <name type="scientific">Mesorhizobium plurifarium</name>
    <dbReference type="NCBI Taxonomy" id="69974"/>
    <lineage>
        <taxon>Bacteria</taxon>
        <taxon>Pseudomonadati</taxon>
        <taxon>Pseudomonadota</taxon>
        <taxon>Alphaproteobacteria</taxon>
        <taxon>Hyphomicrobiales</taxon>
        <taxon>Phyllobacteriaceae</taxon>
        <taxon>Mesorhizobium</taxon>
    </lineage>
</organism>
<dbReference type="Gene3D" id="2.40.30.110">
    <property type="entry name" value="Aminomethyltransferase beta-barrel domains"/>
    <property type="match status" value="1"/>
</dbReference>
<keyword evidence="8" id="KW-1185">Reference proteome</keyword>
<dbReference type="Pfam" id="PF16350">
    <property type="entry name" value="FAO_M"/>
    <property type="match status" value="1"/>
</dbReference>
<dbReference type="InterPro" id="IPR036188">
    <property type="entry name" value="FAD/NAD-bd_sf"/>
</dbReference>